<dbReference type="EMBL" id="CP060825">
    <property type="protein sequence ID" value="QNP64812.1"/>
    <property type="molecule type" value="Genomic_DNA"/>
</dbReference>
<feature type="transmembrane region" description="Helical" evidence="2">
    <location>
        <begin position="40"/>
        <end position="63"/>
    </location>
</feature>
<keyword evidence="2" id="KW-1133">Transmembrane helix</keyword>
<feature type="transmembrane region" description="Helical" evidence="2">
    <location>
        <begin position="94"/>
        <end position="117"/>
    </location>
</feature>
<keyword evidence="4" id="KW-1185">Reference proteome</keyword>
<feature type="region of interest" description="Disordered" evidence="1">
    <location>
        <begin position="1"/>
        <end position="30"/>
    </location>
</feature>
<proteinExistence type="predicted"/>
<feature type="transmembrane region" description="Helical" evidence="2">
    <location>
        <begin position="69"/>
        <end position="87"/>
    </location>
</feature>
<dbReference type="RefSeq" id="WP_187741912.1">
    <property type="nucleotide sequence ID" value="NZ_CP060825.1"/>
</dbReference>
<organism evidence="3 4">
    <name type="scientific">Streptomyces genisteinicus</name>
    <dbReference type="NCBI Taxonomy" id="2768068"/>
    <lineage>
        <taxon>Bacteria</taxon>
        <taxon>Bacillati</taxon>
        <taxon>Actinomycetota</taxon>
        <taxon>Actinomycetes</taxon>
        <taxon>Kitasatosporales</taxon>
        <taxon>Streptomycetaceae</taxon>
        <taxon>Streptomyces</taxon>
    </lineage>
</organism>
<name>A0A7H0HW96_9ACTN</name>
<dbReference type="KEGG" id="sgj:IAG43_19090"/>
<accession>A0A7H0HW96</accession>
<feature type="transmembrane region" description="Helical" evidence="2">
    <location>
        <begin position="145"/>
        <end position="162"/>
    </location>
</feature>
<sequence length="167" mass="16383">MSQPVPPPSGNPYAQGTPGTPGNPFAPAPPPAPVRNNIGLGLVVAVVAALVSAGAYGALAGAIEAEVGYAAVAVGFLIGFAAAKVGGPNPVLPIVSAVLAVGAVYLGQLVGIAMIVADELGGSFTDVFFDQFSLLTDAWSEVADGMTYLFLAIGAITAFGGAKKANG</sequence>
<evidence type="ECO:0000313" key="3">
    <source>
        <dbReference type="EMBL" id="QNP64812.1"/>
    </source>
</evidence>
<protein>
    <submittedName>
        <fullName evidence="3">Uncharacterized protein</fullName>
    </submittedName>
</protein>
<dbReference type="AlphaFoldDB" id="A0A7H0HW96"/>
<reference evidence="3 4" key="1">
    <citation type="submission" date="2020-08" db="EMBL/GenBank/DDBJ databases">
        <title>A novel species.</title>
        <authorList>
            <person name="Gao J."/>
        </authorList>
    </citation>
    <scope>NUCLEOTIDE SEQUENCE [LARGE SCALE GENOMIC DNA]</scope>
    <source>
        <strain evidence="3 4">CRPJ-33</strain>
    </source>
</reference>
<feature type="compositionally biased region" description="Pro residues" evidence="1">
    <location>
        <begin position="1"/>
        <end position="10"/>
    </location>
</feature>
<keyword evidence="2" id="KW-0472">Membrane</keyword>
<evidence type="ECO:0000313" key="4">
    <source>
        <dbReference type="Proteomes" id="UP000516230"/>
    </source>
</evidence>
<evidence type="ECO:0000256" key="2">
    <source>
        <dbReference type="SAM" id="Phobius"/>
    </source>
</evidence>
<dbReference type="Proteomes" id="UP000516230">
    <property type="component" value="Chromosome"/>
</dbReference>
<gene>
    <name evidence="3" type="ORF">IAG43_19090</name>
</gene>
<keyword evidence="2" id="KW-0812">Transmembrane</keyword>
<evidence type="ECO:0000256" key="1">
    <source>
        <dbReference type="SAM" id="MobiDB-lite"/>
    </source>
</evidence>